<gene>
    <name evidence="2" type="ORF">AVDCRST_MAG28-1554</name>
</gene>
<name>A0A6J4Q293_9ACTN</name>
<accession>A0A6J4Q293</accession>
<feature type="region of interest" description="Disordered" evidence="1">
    <location>
        <begin position="29"/>
        <end position="59"/>
    </location>
</feature>
<organism evidence="2">
    <name type="scientific">uncultured Rubrobacteraceae bacterium</name>
    <dbReference type="NCBI Taxonomy" id="349277"/>
    <lineage>
        <taxon>Bacteria</taxon>
        <taxon>Bacillati</taxon>
        <taxon>Actinomycetota</taxon>
        <taxon>Rubrobacteria</taxon>
        <taxon>Rubrobacterales</taxon>
        <taxon>Rubrobacteraceae</taxon>
        <taxon>environmental samples</taxon>
    </lineage>
</organism>
<protein>
    <submittedName>
        <fullName evidence="2">Uncharacterized protein</fullName>
    </submittedName>
</protein>
<sequence>CRPSRSVSHSSPRGWTRCCRQPLAKAPLYPLSKRSVEKRSKRSQHPSKRLTEQTSHTTQFIEKLWNA</sequence>
<dbReference type="EMBL" id="CADCVE010000001">
    <property type="protein sequence ID" value="CAA9432437.1"/>
    <property type="molecule type" value="Genomic_DNA"/>
</dbReference>
<proteinExistence type="predicted"/>
<dbReference type="AlphaFoldDB" id="A0A6J4Q293"/>
<feature type="non-terminal residue" evidence="2">
    <location>
        <position position="1"/>
    </location>
</feature>
<evidence type="ECO:0000313" key="2">
    <source>
        <dbReference type="EMBL" id="CAA9432437.1"/>
    </source>
</evidence>
<reference evidence="2" key="1">
    <citation type="submission" date="2020-02" db="EMBL/GenBank/DDBJ databases">
        <authorList>
            <person name="Meier V. D."/>
        </authorList>
    </citation>
    <scope>NUCLEOTIDE SEQUENCE</scope>
    <source>
        <strain evidence="2">AVDCRST_MAG28</strain>
    </source>
</reference>
<feature type="non-terminal residue" evidence="2">
    <location>
        <position position="67"/>
    </location>
</feature>
<evidence type="ECO:0000256" key="1">
    <source>
        <dbReference type="SAM" id="MobiDB-lite"/>
    </source>
</evidence>
<feature type="compositionally biased region" description="Basic residues" evidence="1">
    <location>
        <begin position="39"/>
        <end position="48"/>
    </location>
</feature>